<comment type="catalytic activity">
    <reaction evidence="6 7">
        <text>D-mannitol 1-phosphate + NAD(+) = beta-D-fructose 6-phosphate + NADH + H(+)</text>
        <dbReference type="Rhea" id="RHEA:19661"/>
        <dbReference type="ChEBI" id="CHEBI:15378"/>
        <dbReference type="ChEBI" id="CHEBI:57540"/>
        <dbReference type="ChEBI" id="CHEBI:57634"/>
        <dbReference type="ChEBI" id="CHEBI:57945"/>
        <dbReference type="ChEBI" id="CHEBI:61381"/>
        <dbReference type="EC" id="1.1.1.17"/>
    </reaction>
</comment>
<evidence type="ECO:0000256" key="5">
    <source>
        <dbReference type="ARBA" id="ARBA00023027"/>
    </source>
</evidence>
<dbReference type="RefSeq" id="WP_229535134.1">
    <property type="nucleotide sequence ID" value="NZ_JAJHJB010000013.1"/>
</dbReference>
<keyword evidence="4 7" id="KW-0560">Oxidoreductase</keyword>
<dbReference type="Proteomes" id="UP001165492">
    <property type="component" value="Unassembled WGS sequence"/>
</dbReference>
<dbReference type="InterPro" id="IPR000669">
    <property type="entry name" value="Mannitol_DH"/>
</dbReference>
<dbReference type="PRINTS" id="PR00084">
    <property type="entry name" value="MTLDHDRGNASE"/>
</dbReference>
<evidence type="ECO:0000313" key="10">
    <source>
        <dbReference type="EMBL" id="MCC5465929.1"/>
    </source>
</evidence>
<dbReference type="NCBIfam" id="NF002652">
    <property type="entry name" value="PRK02318.2-5"/>
    <property type="match status" value="1"/>
</dbReference>
<dbReference type="InterPro" id="IPR013328">
    <property type="entry name" value="6PGD_dom2"/>
</dbReference>
<dbReference type="InterPro" id="IPR013118">
    <property type="entry name" value="Mannitol_DH_C"/>
</dbReference>
<dbReference type="InterPro" id="IPR023028">
    <property type="entry name" value="Mannitol_1_phos_5_DH"/>
</dbReference>
<dbReference type="NCBIfam" id="NF002647">
    <property type="entry name" value="PRK02318.1-3"/>
    <property type="match status" value="1"/>
</dbReference>
<feature type="domain" description="Mannitol dehydrogenase C-terminal" evidence="9">
    <location>
        <begin position="202"/>
        <end position="377"/>
    </location>
</feature>
<reference evidence="10" key="1">
    <citation type="submission" date="2021-11" db="EMBL/GenBank/DDBJ databases">
        <title>Description of a new species Pelosinus isolated from the bottom sediments of Lake Baikal.</title>
        <authorList>
            <person name="Zakharyuk A."/>
        </authorList>
    </citation>
    <scope>NUCLEOTIDE SEQUENCE</scope>
    <source>
        <strain evidence="10">Bkl1</strain>
    </source>
</reference>
<dbReference type="SUPFAM" id="SSF51735">
    <property type="entry name" value="NAD(P)-binding Rossmann-fold domains"/>
    <property type="match status" value="1"/>
</dbReference>
<proteinExistence type="inferred from homology"/>
<name>A0ABS8HTS9_9FIRM</name>
<sequence length="388" mass="42520">MLAVHFGAGNIGRGFIGQLLHQAGYKICFVDVSDELVAEINRRQEYTVSLASEEKTTFAIHSVVALLSKNEEAVAEAIASADLVTTAVGPNILKFIAPVIAKGIQKRIKAEGKALNVIACENMIGGSSALKSFVYESLSEQEQKQATLVIGFPDAAVDRIVPLQKHDDKLWVTVEPFYEWVVNQSQVLGAVPQVEGITYVSDLGPFIERKLFTVNTGHAAVAYLGYLLKLGSIDQAIQNSYVLDITEKVLHETGALLIAKHHFDSKQHEEYIHKIIKRFKNPYISDEVTRVGRSPIRKLSAKDRLVGPALQALEYGITPSGLSLVIAAALLFDSKDDPEAAEIQNHIKENGIEATIQKYTEISKVSPLFALILETYKKVKAQINSASI</sequence>
<evidence type="ECO:0000259" key="9">
    <source>
        <dbReference type="Pfam" id="PF08125"/>
    </source>
</evidence>
<dbReference type="SUPFAM" id="SSF48179">
    <property type="entry name" value="6-phosphogluconate dehydrogenase C-terminal domain-like"/>
    <property type="match status" value="1"/>
</dbReference>
<dbReference type="Pfam" id="PF08125">
    <property type="entry name" value="Mannitol_dh_C"/>
    <property type="match status" value="1"/>
</dbReference>
<dbReference type="NCBIfam" id="NF002649">
    <property type="entry name" value="PRK02318.2-1"/>
    <property type="match status" value="1"/>
</dbReference>
<dbReference type="InterPro" id="IPR008927">
    <property type="entry name" value="6-PGluconate_DH-like_C_sf"/>
</dbReference>
<dbReference type="InterPro" id="IPR013131">
    <property type="entry name" value="Mannitol_DH_N"/>
</dbReference>
<comment type="similarity">
    <text evidence="1 7">Belongs to the mannitol dehydrogenase family.</text>
</comment>
<keyword evidence="11" id="KW-1185">Reference proteome</keyword>
<dbReference type="Pfam" id="PF01232">
    <property type="entry name" value="Mannitol_dh"/>
    <property type="match status" value="1"/>
</dbReference>
<feature type="binding site" evidence="7">
    <location>
        <begin position="3"/>
        <end position="14"/>
    </location>
    <ligand>
        <name>NAD(+)</name>
        <dbReference type="ChEBI" id="CHEBI:57540"/>
    </ligand>
</feature>
<dbReference type="GO" id="GO:0008926">
    <property type="term" value="F:mannitol-1-phosphate 5-dehydrogenase activity"/>
    <property type="evidence" value="ECO:0007669"/>
    <property type="project" value="UniProtKB-EC"/>
</dbReference>
<dbReference type="PANTHER" id="PTHR30524">
    <property type="entry name" value="MANNITOL-1-PHOSPHATE 5-DEHYDROGENASE"/>
    <property type="match status" value="1"/>
</dbReference>
<protein>
    <recommendedName>
        <fullName evidence="3 7">Mannitol-1-phosphate 5-dehydrogenase</fullName>
        <ecNumber evidence="2 7">1.1.1.17</ecNumber>
    </recommendedName>
</protein>
<evidence type="ECO:0000256" key="2">
    <source>
        <dbReference type="ARBA" id="ARBA00012939"/>
    </source>
</evidence>
<feature type="domain" description="Mannitol dehydrogenase N-terminal" evidence="8">
    <location>
        <begin position="2"/>
        <end position="195"/>
    </location>
</feature>
<comment type="caution">
    <text evidence="10">The sequence shown here is derived from an EMBL/GenBank/DDBJ whole genome shotgun (WGS) entry which is preliminary data.</text>
</comment>
<evidence type="ECO:0000256" key="4">
    <source>
        <dbReference type="ARBA" id="ARBA00023002"/>
    </source>
</evidence>
<dbReference type="PROSITE" id="PS00974">
    <property type="entry name" value="MANNITOL_DHGENASE"/>
    <property type="match status" value="1"/>
</dbReference>
<dbReference type="Gene3D" id="3.40.50.720">
    <property type="entry name" value="NAD(P)-binding Rossmann-like Domain"/>
    <property type="match status" value="1"/>
</dbReference>
<dbReference type="Gene3D" id="1.10.1040.10">
    <property type="entry name" value="N-(1-d-carboxylethyl)-l-norvaline Dehydrogenase, domain 2"/>
    <property type="match status" value="1"/>
</dbReference>
<dbReference type="InterPro" id="IPR023027">
    <property type="entry name" value="Mannitol_DH_CS"/>
</dbReference>
<evidence type="ECO:0000256" key="3">
    <source>
        <dbReference type="ARBA" id="ARBA00016219"/>
    </source>
</evidence>
<evidence type="ECO:0000313" key="11">
    <source>
        <dbReference type="Proteomes" id="UP001165492"/>
    </source>
</evidence>
<dbReference type="HAMAP" id="MF_00196">
    <property type="entry name" value="Mannitol_dehydrog"/>
    <property type="match status" value="1"/>
</dbReference>
<evidence type="ECO:0000256" key="7">
    <source>
        <dbReference type="HAMAP-Rule" id="MF_00196"/>
    </source>
</evidence>
<evidence type="ECO:0000259" key="8">
    <source>
        <dbReference type="Pfam" id="PF01232"/>
    </source>
</evidence>
<gene>
    <name evidence="7" type="primary">mtlD</name>
    <name evidence="10" type="ORF">LMF89_11235</name>
</gene>
<dbReference type="NCBIfam" id="NF002646">
    <property type="entry name" value="PRK02318.1-2"/>
    <property type="match status" value="1"/>
</dbReference>
<dbReference type="PANTHER" id="PTHR30524:SF0">
    <property type="entry name" value="ALTRONATE OXIDOREDUCTASE-RELATED"/>
    <property type="match status" value="1"/>
</dbReference>
<dbReference type="InterPro" id="IPR036291">
    <property type="entry name" value="NAD(P)-bd_dom_sf"/>
</dbReference>
<evidence type="ECO:0000256" key="6">
    <source>
        <dbReference type="ARBA" id="ARBA00048615"/>
    </source>
</evidence>
<keyword evidence="5 7" id="KW-0520">NAD</keyword>
<accession>A0ABS8HTS9</accession>
<dbReference type="EC" id="1.1.1.17" evidence="2 7"/>
<evidence type="ECO:0000256" key="1">
    <source>
        <dbReference type="ARBA" id="ARBA00006541"/>
    </source>
</evidence>
<dbReference type="EMBL" id="JAJHJB010000013">
    <property type="protein sequence ID" value="MCC5465929.1"/>
    <property type="molecule type" value="Genomic_DNA"/>
</dbReference>
<organism evidence="10 11">
    <name type="scientific">Pelosinus baikalensis</name>
    <dbReference type="NCBI Taxonomy" id="2892015"/>
    <lineage>
        <taxon>Bacteria</taxon>
        <taxon>Bacillati</taxon>
        <taxon>Bacillota</taxon>
        <taxon>Negativicutes</taxon>
        <taxon>Selenomonadales</taxon>
        <taxon>Sporomusaceae</taxon>
        <taxon>Pelosinus</taxon>
    </lineage>
</organism>